<evidence type="ECO:0000313" key="1">
    <source>
        <dbReference type="EMBL" id="KAI3788413.1"/>
    </source>
</evidence>
<proteinExistence type="predicted"/>
<comment type="caution">
    <text evidence="1">The sequence shown here is derived from an EMBL/GenBank/DDBJ whole genome shotgun (WGS) entry which is preliminary data.</text>
</comment>
<organism evidence="1 2">
    <name type="scientific">Cichorium intybus</name>
    <name type="common">Chicory</name>
    <dbReference type="NCBI Taxonomy" id="13427"/>
    <lineage>
        <taxon>Eukaryota</taxon>
        <taxon>Viridiplantae</taxon>
        <taxon>Streptophyta</taxon>
        <taxon>Embryophyta</taxon>
        <taxon>Tracheophyta</taxon>
        <taxon>Spermatophyta</taxon>
        <taxon>Magnoliopsida</taxon>
        <taxon>eudicotyledons</taxon>
        <taxon>Gunneridae</taxon>
        <taxon>Pentapetalae</taxon>
        <taxon>asterids</taxon>
        <taxon>campanulids</taxon>
        <taxon>Asterales</taxon>
        <taxon>Asteraceae</taxon>
        <taxon>Cichorioideae</taxon>
        <taxon>Cichorieae</taxon>
        <taxon>Cichoriinae</taxon>
        <taxon>Cichorium</taxon>
    </lineage>
</organism>
<reference evidence="1 2" key="2">
    <citation type="journal article" date="2022" name="Mol. Ecol. Resour.">
        <title>The genomes of chicory, endive, great burdock and yacon provide insights into Asteraceae paleo-polyploidization history and plant inulin production.</title>
        <authorList>
            <person name="Fan W."/>
            <person name="Wang S."/>
            <person name="Wang H."/>
            <person name="Wang A."/>
            <person name="Jiang F."/>
            <person name="Liu H."/>
            <person name="Zhao H."/>
            <person name="Xu D."/>
            <person name="Zhang Y."/>
        </authorList>
    </citation>
    <scope>NUCLEOTIDE SEQUENCE [LARGE SCALE GENOMIC DNA]</scope>
    <source>
        <strain evidence="2">cv. Punajuju</strain>
        <tissue evidence="1">Leaves</tissue>
    </source>
</reference>
<sequence length="108" mass="12178">MIVSNEWTRDSYEFDNYVHILLIADGRRVWMSEHQIQNAKGRSSLLQTRFQDLQNVLEKSFKMAMATTLSNPKQNGTGPFLSFCLSVKVGPSLACGYAVVIKLPKLTP</sequence>
<dbReference type="Proteomes" id="UP001055811">
    <property type="component" value="Linkage Group LG01"/>
</dbReference>
<keyword evidence="2" id="KW-1185">Reference proteome</keyword>
<name>A0ACB9GYZ6_CICIN</name>
<protein>
    <submittedName>
        <fullName evidence="1">Uncharacterized protein</fullName>
    </submittedName>
</protein>
<accession>A0ACB9GYZ6</accession>
<evidence type="ECO:0000313" key="2">
    <source>
        <dbReference type="Proteomes" id="UP001055811"/>
    </source>
</evidence>
<dbReference type="EMBL" id="CM042009">
    <property type="protein sequence ID" value="KAI3788413.1"/>
    <property type="molecule type" value="Genomic_DNA"/>
</dbReference>
<reference evidence="2" key="1">
    <citation type="journal article" date="2022" name="Mol. Ecol. Resour.">
        <title>The genomes of chicory, endive, great burdock and yacon provide insights into Asteraceae palaeo-polyploidization history and plant inulin production.</title>
        <authorList>
            <person name="Fan W."/>
            <person name="Wang S."/>
            <person name="Wang H."/>
            <person name="Wang A."/>
            <person name="Jiang F."/>
            <person name="Liu H."/>
            <person name="Zhao H."/>
            <person name="Xu D."/>
            <person name="Zhang Y."/>
        </authorList>
    </citation>
    <scope>NUCLEOTIDE SEQUENCE [LARGE SCALE GENOMIC DNA]</scope>
    <source>
        <strain evidence="2">cv. Punajuju</strain>
    </source>
</reference>
<gene>
    <name evidence="1" type="ORF">L2E82_01179</name>
</gene>